<dbReference type="STRING" id="227321.C8VT00"/>
<evidence type="ECO:0000256" key="2">
    <source>
        <dbReference type="SAM" id="MobiDB-lite"/>
    </source>
</evidence>
<gene>
    <name evidence="4" type="ORF">ANIA_01193</name>
</gene>
<dbReference type="KEGG" id="ani:ANIA_01193"/>
<dbReference type="RefSeq" id="XP_050469026.1">
    <property type="nucleotide sequence ID" value="XM_050613193.1"/>
</dbReference>
<keyword evidence="5" id="KW-1185">Reference proteome</keyword>
<dbReference type="PANTHER" id="PTHR11117">
    <property type="entry name" value="SUCCINYL-COA LIGASE SUBUNIT ALPHA"/>
    <property type="match status" value="1"/>
</dbReference>
<dbReference type="eggNOG" id="KOG1255">
    <property type="taxonomic scope" value="Eukaryota"/>
</dbReference>
<dbReference type="InterPro" id="IPR003781">
    <property type="entry name" value="CoA-bd"/>
</dbReference>
<dbReference type="eggNOG" id="KOG2799">
    <property type="taxonomic scope" value="Eukaryota"/>
</dbReference>
<dbReference type="GO" id="GO:0004776">
    <property type="term" value="F:succinate-CoA ligase (GDP-forming) activity"/>
    <property type="evidence" value="ECO:0000318"/>
    <property type="project" value="GO_Central"/>
</dbReference>
<dbReference type="Pfam" id="PF00549">
    <property type="entry name" value="Ligase_CoA"/>
    <property type="match status" value="2"/>
</dbReference>
<dbReference type="AlphaFoldDB" id="C8VT00"/>
<dbReference type="InterPro" id="IPR036291">
    <property type="entry name" value="NAD(P)-bd_dom_sf"/>
</dbReference>
<feature type="compositionally biased region" description="Polar residues" evidence="2">
    <location>
        <begin position="353"/>
        <end position="369"/>
    </location>
</feature>
<dbReference type="GO" id="GO:0006099">
    <property type="term" value="P:tricarboxylic acid cycle"/>
    <property type="evidence" value="ECO:0000318"/>
    <property type="project" value="GO_Central"/>
</dbReference>
<dbReference type="GeneID" id="2876972"/>
<keyword evidence="1" id="KW-0547">Nucleotide-binding</keyword>
<dbReference type="GO" id="GO:0009361">
    <property type="term" value="C:succinate-CoA ligase complex (ADP-forming)"/>
    <property type="evidence" value="ECO:0000318"/>
    <property type="project" value="GO_Central"/>
</dbReference>
<dbReference type="OrthoDB" id="1664372at2759"/>
<accession>C8VT00</accession>
<reference evidence="5" key="1">
    <citation type="journal article" date="2005" name="Nature">
        <title>Sequencing of Aspergillus nidulans and comparative analysis with A. fumigatus and A. oryzae.</title>
        <authorList>
            <person name="Galagan J.E."/>
            <person name="Calvo S.E."/>
            <person name="Cuomo C."/>
            <person name="Ma L.J."/>
            <person name="Wortman J.R."/>
            <person name="Batzoglou S."/>
            <person name="Lee S.I."/>
            <person name="Basturkmen M."/>
            <person name="Spevak C.C."/>
            <person name="Clutterbuck J."/>
            <person name="Kapitonov V."/>
            <person name="Jurka J."/>
            <person name="Scazzocchio C."/>
            <person name="Farman M."/>
            <person name="Butler J."/>
            <person name="Purcell S."/>
            <person name="Harris S."/>
            <person name="Braus G.H."/>
            <person name="Draht O."/>
            <person name="Busch S."/>
            <person name="D'Enfert C."/>
            <person name="Bouchier C."/>
            <person name="Goldman G.H."/>
            <person name="Bell-Pedersen D."/>
            <person name="Griffiths-Jones S."/>
            <person name="Doonan J.H."/>
            <person name="Yu J."/>
            <person name="Vienken K."/>
            <person name="Pain A."/>
            <person name="Freitag M."/>
            <person name="Selker E.U."/>
            <person name="Archer D.B."/>
            <person name="Penalva M.A."/>
            <person name="Oakley B.R."/>
            <person name="Momany M."/>
            <person name="Tanaka T."/>
            <person name="Kumagai T."/>
            <person name="Asai K."/>
            <person name="Machida M."/>
            <person name="Nierman W.C."/>
            <person name="Denning D.W."/>
            <person name="Caddick M."/>
            <person name="Hynes M."/>
            <person name="Paoletti M."/>
            <person name="Fischer R."/>
            <person name="Miller B."/>
            <person name="Dyer P."/>
            <person name="Sachs M.S."/>
            <person name="Osmani S.A."/>
            <person name="Birren B.W."/>
        </authorList>
    </citation>
    <scope>NUCLEOTIDE SEQUENCE [LARGE SCALE GENOMIC DNA]</scope>
    <source>
        <strain evidence="5">FGSC A4 / ATCC 38163 / CBS 112.46 / NRRL 194 / M139</strain>
    </source>
</reference>
<dbReference type="Gene3D" id="3.30.470.20">
    <property type="entry name" value="ATP-grasp fold, B domain"/>
    <property type="match status" value="1"/>
</dbReference>
<dbReference type="SMART" id="SM00881">
    <property type="entry name" value="CoA_binding"/>
    <property type="match status" value="1"/>
</dbReference>
<dbReference type="FunFam" id="3.40.50.261:FF:000001">
    <property type="entry name" value="Succinate--CoA ligase [ADP-forming] subunit beta"/>
    <property type="match status" value="1"/>
</dbReference>
<name>C8VT00_EMENI</name>
<dbReference type="PROSITE" id="PS01217">
    <property type="entry name" value="SUCCINYL_COA_LIG_3"/>
    <property type="match status" value="1"/>
</dbReference>
<dbReference type="Gene3D" id="3.40.50.261">
    <property type="entry name" value="Succinyl-CoA synthetase domains"/>
    <property type="match status" value="2"/>
</dbReference>
<evidence type="ECO:0000259" key="3">
    <source>
        <dbReference type="SMART" id="SM00881"/>
    </source>
</evidence>
<dbReference type="HOGENOM" id="CLU_015460_0_0_1"/>
<dbReference type="PANTHER" id="PTHR11117:SF6">
    <property type="entry name" value="SYNTHETASE SUBUNIT ALPHA, PUTATIVE (AFU_ORTHOLOGUE AFUA_1G10830)-RELATED"/>
    <property type="match status" value="1"/>
</dbReference>
<dbReference type="VEuPathDB" id="FungiDB:AN1193"/>
<proteinExistence type="predicted"/>
<evidence type="ECO:0000313" key="4">
    <source>
        <dbReference type="EMBL" id="CBF87961.1"/>
    </source>
</evidence>
<dbReference type="FunFam" id="3.30.470.20:FF:000098">
    <property type="entry name" value="Succinyl-CoA synthetase subunit alpha, putative"/>
    <property type="match status" value="1"/>
</dbReference>
<dbReference type="InterPro" id="IPR017866">
    <property type="entry name" value="Succ-CoA_synthase_bsu_CS"/>
</dbReference>
<sequence>MPGLCSLTLRAHKTPLLRASLHHIKHFSRSSCKSDYADTLPNLKIGAHTRVLFQGFTGKSTHGYITISLTSIAGRQATANVKESLEWGTKIVGGVKPGVEGEHLGLPVFPSVKAAQAQAKPDASAIYVPGSQTAKAIEEAIEAEIPLVVAVAEHVPLHDILRVHSILKTQSKTRLVGANCPGIISAIGKCRIGFQPLPCFAPGKIGIVAKSGTLSYETVASTTRAGLGQSLCISMGGDPLAGTNFVDALKIFENDPDTEGIILVGEIGGTAEMDAAEWIRDYRRRTTSPKPIMALVGGRQAPPGRIMGHAGAWTAPGEPGPEEKYRALERAGAVMVNHPEKFGKGMKALLTNRRSTSSSAKLTTQSTFGGQKRSLHTMRRVIPRRQQTLQKCQSRTLYIKQFQALDMLKKAGIQVNETSVSASDVHISLTIDRTALSPALITSTSPGFEPSNSARLPFPYIKEKFEASDSIITTAATQLSLPTSAHGKLAGIVQALWQIFKQREAFVLEVRANYSAEGGFEVRGARFGFDDAAFRSSGRQEEIHALRDVKEEVPEEVEAEKDGIVYVKLNGKGSIGTLVNGAGLAMNTVDALTHHGGSCANFLDTGGKATSETVKSSFRIITSDPRVKAIFVNIFGGLTRCDMIAEGIILAFRDMQMSVPVVVRLRGTNEESGQQMIAESGLPLHAFDSFEDAAKKVIALAKE</sequence>
<reference evidence="5" key="2">
    <citation type="journal article" date="2009" name="Fungal Genet. Biol.">
        <title>The 2008 update of the Aspergillus nidulans genome annotation: a community effort.</title>
        <authorList>
            <person name="Wortman J.R."/>
            <person name="Gilsenan J.M."/>
            <person name="Joardar V."/>
            <person name="Deegan J."/>
            <person name="Clutterbuck J."/>
            <person name="Andersen M.R."/>
            <person name="Archer D."/>
            <person name="Bencina M."/>
            <person name="Braus G."/>
            <person name="Coutinho P."/>
            <person name="von Dohren H."/>
            <person name="Doonan J."/>
            <person name="Driessen A.J."/>
            <person name="Durek P."/>
            <person name="Espeso E."/>
            <person name="Fekete E."/>
            <person name="Flipphi M."/>
            <person name="Estrada C.G."/>
            <person name="Geysens S."/>
            <person name="Goldman G."/>
            <person name="de Groot P.W."/>
            <person name="Hansen K."/>
            <person name="Harris S.D."/>
            <person name="Heinekamp T."/>
            <person name="Helmstaedt K."/>
            <person name="Henrissat B."/>
            <person name="Hofmann G."/>
            <person name="Homan T."/>
            <person name="Horio T."/>
            <person name="Horiuchi H."/>
            <person name="James S."/>
            <person name="Jones M."/>
            <person name="Karaffa L."/>
            <person name="Karanyi Z."/>
            <person name="Kato M."/>
            <person name="Keller N."/>
            <person name="Kelly D.E."/>
            <person name="Kiel J.A."/>
            <person name="Kim J.M."/>
            <person name="van der Klei I.J."/>
            <person name="Klis F.M."/>
            <person name="Kovalchuk A."/>
            <person name="Krasevec N."/>
            <person name="Kubicek C.P."/>
            <person name="Liu B."/>
            <person name="Maccabe A."/>
            <person name="Meyer V."/>
            <person name="Mirabito P."/>
            <person name="Miskei M."/>
            <person name="Mos M."/>
            <person name="Mullins J."/>
            <person name="Nelson D.R."/>
            <person name="Nielsen J."/>
            <person name="Oakley B.R."/>
            <person name="Osmani S.A."/>
            <person name="Pakula T."/>
            <person name="Paszewski A."/>
            <person name="Paulsen I."/>
            <person name="Pilsyk S."/>
            <person name="Pocsi I."/>
            <person name="Punt P.J."/>
            <person name="Ram A.F."/>
            <person name="Ren Q."/>
            <person name="Robellet X."/>
            <person name="Robson G."/>
            <person name="Seiboth B."/>
            <person name="van Solingen P."/>
            <person name="Specht T."/>
            <person name="Sun J."/>
            <person name="Taheri-Talesh N."/>
            <person name="Takeshita N."/>
            <person name="Ussery D."/>
            <person name="vanKuyk P.A."/>
            <person name="Visser H."/>
            <person name="van de Vondervoort P.J."/>
            <person name="de Vries R.P."/>
            <person name="Walton J."/>
            <person name="Xiang X."/>
            <person name="Xiong Y."/>
            <person name="Zeng A.P."/>
            <person name="Brandt B.W."/>
            <person name="Cornell M.J."/>
            <person name="van den Hondel C.A."/>
            <person name="Visser J."/>
            <person name="Oliver S.G."/>
            <person name="Turner G."/>
        </authorList>
    </citation>
    <scope>GENOME REANNOTATION</scope>
    <source>
        <strain evidence="5">FGSC A4 / ATCC 38163 / CBS 112.46 / NRRL 194 / M139</strain>
    </source>
</reference>
<dbReference type="SUPFAM" id="SSF52210">
    <property type="entry name" value="Succinyl-CoA synthetase domains"/>
    <property type="match status" value="2"/>
</dbReference>
<feature type="region of interest" description="Disordered" evidence="2">
    <location>
        <begin position="353"/>
        <end position="373"/>
    </location>
</feature>
<dbReference type="Gene3D" id="3.40.50.720">
    <property type="entry name" value="NAD(P)-binding Rossmann-like Domain"/>
    <property type="match status" value="1"/>
</dbReference>
<organism evidence="4 5">
    <name type="scientific">Emericella nidulans (strain FGSC A4 / ATCC 38163 / CBS 112.46 / NRRL 194 / M139)</name>
    <name type="common">Aspergillus nidulans</name>
    <dbReference type="NCBI Taxonomy" id="227321"/>
    <lineage>
        <taxon>Eukaryota</taxon>
        <taxon>Fungi</taxon>
        <taxon>Dikarya</taxon>
        <taxon>Ascomycota</taxon>
        <taxon>Pezizomycotina</taxon>
        <taxon>Eurotiomycetes</taxon>
        <taxon>Eurotiomycetidae</taxon>
        <taxon>Eurotiales</taxon>
        <taxon>Aspergillaceae</taxon>
        <taxon>Aspergillus</taxon>
        <taxon>Aspergillus subgen. Nidulantes</taxon>
    </lineage>
</organism>
<feature type="domain" description="CoA-binding" evidence="3">
    <location>
        <begin position="44"/>
        <end position="155"/>
    </location>
</feature>
<dbReference type="InterPro" id="IPR016102">
    <property type="entry name" value="Succinyl-CoA_synth-like"/>
</dbReference>
<evidence type="ECO:0000256" key="1">
    <source>
        <dbReference type="ARBA" id="ARBA00022741"/>
    </source>
</evidence>
<dbReference type="GO" id="GO:0005739">
    <property type="term" value="C:mitochondrion"/>
    <property type="evidence" value="ECO:0000318"/>
    <property type="project" value="GO_Central"/>
</dbReference>
<dbReference type="FunFam" id="3.40.50.720:FF:000340">
    <property type="entry name" value="Succinyl-CoA synthetase subunit alpha"/>
    <property type="match status" value="1"/>
</dbReference>
<dbReference type="FunFam" id="3.40.50.261:FF:000017">
    <property type="entry name" value="Succinyl-CoA synthetase subunit alpha"/>
    <property type="match status" value="1"/>
</dbReference>
<dbReference type="GO" id="GO:0004775">
    <property type="term" value="F:succinate-CoA ligase (ADP-forming) activity"/>
    <property type="evidence" value="ECO:0000318"/>
    <property type="project" value="GO_Central"/>
</dbReference>
<dbReference type="Proteomes" id="UP000000560">
    <property type="component" value="Chromosome VIII"/>
</dbReference>
<evidence type="ECO:0000313" key="5">
    <source>
        <dbReference type="Proteomes" id="UP000000560"/>
    </source>
</evidence>
<protein>
    <submittedName>
        <fullName evidence="4">Succinyl-CoA synthetase subunit alpha, putative (AFU_orthologue AFUA_1G10830)</fullName>
    </submittedName>
</protein>
<dbReference type="InParanoid" id="C8VT00"/>
<dbReference type="OMA" id="HTRVIFQ"/>
<dbReference type="Pfam" id="PF02629">
    <property type="entry name" value="CoA_binding"/>
    <property type="match status" value="1"/>
</dbReference>
<dbReference type="EMBL" id="BN001308">
    <property type="protein sequence ID" value="CBF87961.1"/>
    <property type="molecule type" value="Genomic_DNA"/>
</dbReference>
<dbReference type="GO" id="GO:0000166">
    <property type="term" value="F:nucleotide binding"/>
    <property type="evidence" value="ECO:0007669"/>
    <property type="project" value="UniProtKB-KW"/>
</dbReference>
<dbReference type="SUPFAM" id="SSF51735">
    <property type="entry name" value="NAD(P)-binding Rossmann-fold domains"/>
    <property type="match status" value="1"/>
</dbReference>
<dbReference type="SUPFAM" id="SSF56059">
    <property type="entry name" value="Glutathione synthetase ATP-binding domain-like"/>
    <property type="match status" value="1"/>
</dbReference>
<dbReference type="PRINTS" id="PR01798">
    <property type="entry name" value="SCOASYNTHASE"/>
</dbReference>
<dbReference type="InterPro" id="IPR005811">
    <property type="entry name" value="SUCC_ACL_C"/>
</dbReference>